<dbReference type="Pfam" id="PF02518">
    <property type="entry name" value="HATPase_c"/>
    <property type="match status" value="1"/>
</dbReference>
<evidence type="ECO:0000256" key="8">
    <source>
        <dbReference type="ARBA" id="ARBA00022741"/>
    </source>
</evidence>
<feature type="domain" description="Histidine kinase" evidence="15">
    <location>
        <begin position="341"/>
        <end position="568"/>
    </location>
</feature>
<reference evidence="16 17" key="1">
    <citation type="journal article" date="2010" name="Stand. Genomic Sci.">
        <title>Complete genome sequence of Desulfarculus baarsii type strain (2st14).</title>
        <authorList>
            <person name="Sun H."/>
            <person name="Spring S."/>
            <person name="Lapidus A."/>
            <person name="Davenport K."/>
            <person name="Del Rio T.G."/>
            <person name="Tice H."/>
            <person name="Nolan M."/>
            <person name="Copeland A."/>
            <person name="Cheng J.F."/>
            <person name="Lucas S."/>
            <person name="Tapia R."/>
            <person name="Goodwin L."/>
            <person name="Pitluck S."/>
            <person name="Ivanova N."/>
            <person name="Pagani I."/>
            <person name="Mavromatis K."/>
            <person name="Ovchinnikova G."/>
            <person name="Pati A."/>
            <person name="Chen A."/>
            <person name="Palaniappan K."/>
            <person name="Hauser L."/>
            <person name="Chang Y.J."/>
            <person name="Jeffries C.D."/>
            <person name="Detter J.C."/>
            <person name="Han C."/>
            <person name="Rohde M."/>
            <person name="Brambilla E."/>
            <person name="Goker M."/>
            <person name="Woyke T."/>
            <person name="Bristow J."/>
            <person name="Eisen J.A."/>
            <person name="Markowitz V."/>
            <person name="Hugenholtz P."/>
            <person name="Kyrpides N.C."/>
            <person name="Klenk H.P."/>
            <person name="Land M."/>
        </authorList>
    </citation>
    <scope>NUCLEOTIDE SEQUENCE [LARGE SCALE GENOMIC DNA]</scope>
    <source>
        <strain evidence="17">ATCC 33931 / DSM 2075 / LMG 7858 / VKM B-1802 / 2st14</strain>
    </source>
</reference>
<dbReference type="Gene3D" id="3.30.450.20">
    <property type="entry name" value="PAS domain"/>
    <property type="match status" value="1"/>
</dbReference>
<dbReference type="SUPFAM" id="SSF47384">
    <property type="entry name" value="Homodimeric domain of signal transducing histidine kinase"/>
    <property type="match status" value="1"/>
</dbReference>
<dbReference type="GO" id="GO:0000155">
    <property type="term" value="F:phosphorelay sensor kinase activity"/>
    <property type="evidence" value="ECO:0007669"/>
    <property type="project" value="InterPro"/>
</dbReference>
<evidence type="ECO:0000256" key="5">
    <source>
        <dbReference type="ARBA" id="ARBA00022553"/>
    </source>
</evidence>
<accession>E1QKV7</accession>
<dbReference type="InterPro" id="IPR033479">
    <property type="entry name" value="dCache_1"/>
</dbReference>
<dbReference type="InterPro" id="IPR004358">
    <property type="entry name" value="Sig_transdc_His_kin-like_C"/>
</dbReference>
<dbReference type="InterPro" id="IPR003594">
    <property type="entry name" value="HATPase_dom"/>
</dbReference>
<dbReference type="SUPFAM" id="SSF55874">
    <property type="entry name" value="ATPase domain of HSP90 chaperone/DNA topoisomerase II/histidine kinase"/>
    <property type="match status" value="1"/>
</dbReference>
<dbReference type="CDD" id="cd18774">
    <property type="entry name" value="PDC2_HK_sensor"/>
    <property type="match status" value="1"/>
</dbReference>
<dbReference type="eggNOG" id="COG4191">
    <property type="taxonomic scope" value="Bacteria"/>
</dbReference>
<evidence type="ECO:0000256" key="10">
    <source>
        <dbReference type="ARBA" id="ARBA00022840"/>
    </source>
</evidence>
<dbReference type="InterPro" id="IPR003661">
    <property type="entry name" value="HisK_dim/P_dom"/>
</dbReference>
<dbReference type="PRINTS" id="PR00344">
    <property type="entry name" value="BCTRLSENSOR"/>
</dbReference>
<comment type="subcellular location">
    <subcellularLocation>
        <location evidence="2">Cell membrane</location>
        <topology evidence="2">Multi-pass membrane protein</topology>
    </subcellularLocation>
</comment>
<feature type="transmembrane region" description="Helical" evidence="14">
    <location>
        <begin position="282"/>
        <end position="304"/>
    </location>
</feature>
<dbReference type="GO" id="GO:0005886">
    <property type="term" value="C:plasma membrane"/>
    <property type="evidence" value="ECO:0007669"/>
    <property type="project" value="UniProtKB-SubCell"/>
</dbReference>
<dbReference type="InterPro" id="IPR005467">
    <property type="entry name" value="His_kinase_dom"/>
</dbReference>
<evidence type="ECO:0000313" key="17">
    <source>
        <dbReference type="Proteomes" id="UP000009047"/>
    </source>
</evidence>
<dbReference type="AlphaFoldDB" id="E1QKV7"/>
<dbReference type="HOGENOM" id="CLU_023166_1_0_7"/>
<dbReference type="GO" id="GO:0005524">
    <property type="term" value="F:ATP binding"/>
    <property type="evidence" value="ECO:0007669"/>
    <property type="project" value="UniProtKB-KW"/>
</dbReference>
<evidence type="ECO:0000256" key="6">
    <source>
        <dbReference type="ARBA" id="ARBA00022679"/>
    </source>
</evidence>
<keyword evidence="7 14" id="KW-0812">Transmembrane</keyword>
<gene>
    <name evidence="16" type="ordered locus">Deba_2963</name>
</gene>
<evidence type="ECO:0000256" key="1">
    <source>
        <dbReference type="ARBA" id="ARBA00000085"/>
    </source>
</evidence>
<dbReference type="PANTHER" id="PTHR43065">
    <property type="entry name" value="SENSOR HISTIDINE KINASE"/>
    <property type="match status" value="1"/>
</dbReference>
<keyword evidence="5" id="KW-0597">Phosphoprotein</keyword>
<dbReference type="InterPro" id="IPR036097">
    <property type="entry name" value="HisK_dim/P_sf"/>
</dbReference>
<keyword evidence="10" id="KW-0067">ATP-binding</keyword>
<dbReference type="PROSITE" id="PS50109">
    <property type="entry name" value="HIS_KIN"/>
    <property type="match status" value="1"/>
</dbReference>
<organism evidence="16 17">
    <name type="scientific">Desulfarculus baarsii (strain ATCC 33931 / DSM 2075 / LMG 7858 / VKM B-1802 / 2st14)</name>
    <dbReference type="NCBI Taxonomy" id="644282"/>
    <lineage>
        <taxon>Bacteria</taxon>
        <taxon>Pseudomonadati</taxon>
        <taxon>Thermodesulfobacteriota</taxon>
        <taxon>Desulfarculia</taxon>
        <taxon>Desulfarculales</taxon>
        <taxon>Desulfarculaceae</taxon>
        <taxon>Desulfarculus</taxon>
    </lineage>
</organism>
<dbReference type="Proteomes" id="UP000009047">
    <property type="component" value="Chromosome"/>
</dbReference>
<evidence type="ECO:0000313" key="16">
    <source>
        <dbReference type="EMBL" id="ADK86316.1"/>
    </source>
</evidence>
<dbReference type="SMART" id="SM00387">
    <property type="entry name" value="HATPase_c"/>
    <property type="match status" value="1"/>
</dbReference>
<evidence type="ECO:0000256" key="4">
    <source>
        <dbReference type="ARBA" id="ARBA00022475"/>
    </source>
</evidence>
<sequence length="568" mass="62301">MGGEMTNKNENHYRALKNKILAAMIVAPAIPFLLVVAVGFYYFTASIERETFARMVRIAEDHRQAIEMFLTERRGDLTIIANSFSIAQMNNPEELRNIFDTLRQNSPAYTDLGLFNPEGVQTAYVGPYRLAGKQYKDAPWYKGVLGNGYYISDVFLGYRKSPHFIIAIAIQDGDQIWVLRATIDTVFFSDMVEKVRMGKTGEAYLVNAQGVFQTQRRSGGELLRADPEPIAHSERFEGVRTFAADDKSGDAYLYGATWLSEKDWQLIVRQEKADAFRDLRTAWLLAALILVLGVAGIVSMGFYLTGKIIARLSRIDSEKSQLNQQLIVASRLAEIGEMSAGFAHEINNPLQIIRSEQTLISVILDDMRQAGTLPQTPDTAELLDSVQQIKLQIDRCGNITQSILKFARQKDVTPQELSLSQLTPEIVAMVRKKAQVNGVELAISSDPATPKVQGDASQVQQVLLNLINNAMDAAIARHGASGGRVELRVGVDGEGQARLSVSDNGVGISEENLRRIFTPFFTTKPVGQGTGLGLSVCFGIIDAMGGTIDVASQVGQGSTFTITLPAAA</sequence>
<dbReference type="Gene3D" id="1.10.287.130">
    <property type="match status" value="1"/>
</dbReference>
<keyword evidence="12" id="KW-0902">Two-component regulatory system</keyword>
<evidence type="ECO:0000256" key="14">
    <source>
        <dbReference type="SAM" id="Phobius"/>
    </source>
</evidence>
<dbReference type="KEGG" id="dbr:Deba_2963"/>
<keyword evidence="9 16" id="KW-0418">Kinase</keyword>
<evidence type="ECO:0000256" key="12">
    <source>
        <dbReference type="ARBA" id="ARBA00023012"/>
    </source>
</evidence>
<keyword evidence="8" id="KW-0547">Nucleotide-binding</keyword>
<dbReference type="STRING" id="644282.Deba_2963"/>
<evidence type="ECO:0000256" key="3">
    <source>
        <dbReference type="ARBA" id="ARBA00012438"/>
    </source>
</evidence>
<dbReference type="Pfam" id="PF02743">
    <property type="entry name" value="dCache_1"/>
    <property type="match status" value="1"/>
</dbReference>
<name>E1QKV7_DESB2</name>
<comment type="catalytic activity">
    <reaction evidence="1">
        <text>ATP + protein L-histidine = ADP + protein N-phospho-L-histidine.</text>
        <dbReference type="EC" id="2.7.13.3"/>
    </reaction>
</comment>
<evidence type="ECO:0000256" key="11">
    <source>
        <dbReference type="ARBA" id="ARBA00022989"/>
    </source>
</evidence>
<evidence type="ECO:0000256" key="9">
    <source>
        <dbReference type="ARBA" id="ARBA00022777"/>
    </source>
</evidence>
<dbReference type="Gene3D" id="3.30.565.10">
    <property type="entry name" value="Histidine kinase-like ATPase, C-terminal domain"/>
    <property type="match status" value="1"/>
</dbReference>
<feature type="transmembrane region" description="Helical" evidence="14">
    <location>
        <begin position="20"/>
        <end position="43"/>
    </location>
</feature>
<evidence type="ECO:0000256" key="2">
    <source>
        <dbReference type="ARBA" id="ARBA00004651"/>
    </source>
</evidence>
<keyword evidence="6" id="KW-0808">Transferase</keyword>
<evidence type="ECO:0000256" key="7">
    <source>
        <dbReference type="ARBA" id="ARBA00022692"/>
    </source>
</evidence>
<proteinExistence type="predicted"/>
<keyword evidence="4" id="KW-1003">Cell membrane</keyword>
<keyword evidence="17" id="KW-1185">Reference proteome</keyword>
<dbReference type="InterPro" id="IPR036890">
    <property type="entry name" value="HATPase_C_sf"/>
</dbReference>
<evidence type="ECO:0000259" key="15">
    <source>
        <dbReference type="PROSITE" id="PS50109"/>
    </source>
</evidence>
<dbReference type="EC" id="2.7.13.3" evidence="3"/>
<evidence type="ECO:0000256" key="13">
    <source>
        <dbReference type="ARBA" id="ARBA00023136"/>
    </source>
</evidence>
<keyword evidence="13 14" id="KW-0472">Membrane</keyword>
<dbReference type="PANTHER" id="PTHR43065:SF46">
    <property type="entry name" value="C4-DICARBOXYLATE TRANSPORT SENSOR PROTEIN DCTB"/>
    <property type="match status" value="1"/>
</dbReference>
<dbReference type="EMBL" id="CP002085">
    <property type="protein sequence ID" value="ADK86316.1"/>
    <property type="molecule type" value="Genomic_DNA"/>
</dbReference>
<dbReference type="CDD" id="cd00082">
    <property type="entry name" value="HisKA"/>
    <property type="match status" value="1"/>
</dbReference>
<keyword evidence="11 14" id="KW-1133">Transmembrane helix</keyword>
<protein>
    <recommendedName>
        <fullName evidence="3">histidine kinase</fullName>
        <ecNumber evidence="3">2.7.13.3</ecNumber>
    </recommendedName>
</protein>